<sequence>MTKSFAGFFIALALFALTYPAGGQDRARIPRIGFLGNSTAAREAHLVGPFREGLRDLGYVEGQNILIEYRWAEGRYERFPALLADLIALKVDVIVSAGTPAAFAVKKATSSIPFVMVAVGDPVGTGLINSLARPGGNITGLTSIAADLEGKRLELLREVIPELSHVAVLWNPASAFQVVSEKEVQAAAPVLGIKVLSLGVRAREQLDDAFAAILRERPSALVVLADRLFLHHRKSIVDFITQNRLPGVYAYQELVELGGLMSYGPSYSGMHRRAAYYVDKILKGAKPADLPVERPANFELVVNLKAAKALGIAIPPEVLLRADRVIK</sequence>
<gene>
    <name evidence="1" type="ORF">HYZ11_10045</name>
</gene>
<reference evidence="1" key="1">
    <citation type="submission" date="2020-07" db="EMBL/GenBank/DDBJ databases">
        <title>Huge and variable diversity of episymbiotic CPR bacteria and DPANN archaea in groundwater ecosystems.</title>
        <authorList>
            <person name="He C.Y."/>
            <person name="Keren R."/>
            <person name="Whittaker M."/>
            <person name="Farag I.F."/>
            <person name="Doudna J."/>
            <person name="Cate J.H.D."/>
            <person name="Banfield J.F."/>
        </authorList>
    </citation>
    <scope>NUCLEOTIDE SEQUENCE</scope>
    <source>
        <strain evidence="1">NC_groundwater_763_Ag_S-0.2um_68_21</strain>
    </source>
</reference>
<evidence type="ECO:0000313" key="2">
    <source>
        <dbReference type="Proteomes" id="UP000782312"/>
    </source>
</evidence>
<dbReference type="EMBL" id="JACPUR010000021">
    <property type="protein sequence ID" value="MBI3127934.1"/>
    <property type="molecule type" value="Genomic_DNA"/>
</dbReference>
<protein>
    <submittedName>
        <fullName evidence="1">ABC transporter substrate-binding protein</fullName>
    </submittedName>
</protein>
<proteinExistence type="predicted"/>
<dbReference type="Gene3D" id="3.40.50.2300">
    <property type="match status" value="2"/>
</dbReference>
<comment type="caution">
    <text evidence="1">The sequence shown here is derived from an EMBL/GenBank/DDBJ whole genome shotgun (WGS) entry which is preliminary data.</text>
</comment>
<dbReference type="AlphaFoldDB" id="A0A932HY98"/>
<dbReference type="Proteomes" id="UP000782312">
    <property type="component" value="Unassembled WGS sequence"/>
</dbReference>
<dbReference type="InterPro" id="IPR007487">
    <property type="entry name" value="ABC_transpt-TYRBP-like"/>
</dbReference>
<evidence type="ECO:0000313" key="1">
    <source>
        <dbReference type="EMBL" id="MBI3127934.1"/>
    </source>
</evidence>
<organism evidence="1 2">
    <name type="scientific">Tectimicrobiota bacterium</name>
    <dbReference type="NCBI Taxonomy" id="2528274"/>
    <lineage>
        <taxon>Bacteria</taxon>
        <taxon>Pseudomonadati</taxon>
        <taxon>Nitrospinota/Tectimicrobiota group</taxon>
        <taxon>Candidatus Tectimicrobiota</taxon>
    </lineage>
</organism>
<dbReference type="Pfam" id="PF04392">
    <property type="entry name" value="ABC_sub_bind"/>
    <property type="match status" value="1"/>
</dbReference>
<dbReference type="PANTHER" id="PTHR35271">
    <property type="entry name" value="ABC TRANSPORTER, SUBSTRATE-BINDING LIPOPROTEIN-RELATED"/>
    <property type="match status" value="1"/>
</dbReference>
<dbReference type="PANTHER" id="PTHR35271:SF1">
    <property type="entry name" value="ABC TRANSPORTER, SUBSTRATE-BINDING LIPOPROTEIN"/>
    <property type="match status" value="1"/>
</dbReference>
<accession>A0A932HY98</accession>
<dbReference type="CDD" id="cd06325">
    <property type="entry name" value="PBP1_ABC_unchar_transporter"/>
    <property type="match status" value="1"/>
</dbReference>
<name>A0A932HY98_UNCTE</name>